<evidence type="ECO:0000256" key="1">
    <source>
        <dbReference type="SAM" id="Phobius"/>
    </source>
</evidence>
<dbReference type="EMBL" id="JAULSO010000003">
    <property type="protein sequence ID" value="KAK3684775.1"/>
    <property type="molecule type" value="Genomic_DNA"/>
</dbReference>
<evidence type="ECO:0000313" key="2">
    <source>
        <dbReference type="EMBL" id="KAK3684775.1"/>
    </source>
</evidence>
<reference evidence="2" key="2">
    <citation type="submission" date="2023-06" db="EMBL/GenBank/DDBJ databases">
        <authorList>
            <consortium name="Lawrence Berkeley National Laboratory"/>
            <person name="Haridas S."/>
            <person name="Hensen N."/>
            <person name="Bonometti L."/>
            <person name="Westerberg I."/>
            <person name="Brannstrom I.O."/>
            <person name="Guillou S."/>
            <person name="Cros-Aarteil S."/>
            <person name="Calhoun S."/>
            <person name="Kuo A."/>
            <person name="Mondo S."/>
            <person name="Pangilinan J."/>
            <person name="Riley R."/>
            <person name="Labutti K."/>
            <person name="Andreopoulos B."/>
            <person name="Lipzen A."/>
            <person name="Chen C."/>
            <person name="Yanf M."/>
            <person name="Daum C."/>
            <person name="Ng V."/>
            <person name="Clum A."/>
            <person name="Steindorff A."/>
            <person name="Ohm R."/>
            <person name="Martin F."/>
            <person name="Silar P."/>
            <person name="Natvig D."/>
            <person name="Lalanne C."/>
            <person name="Gautier V."/>
            <person name="Ament-Velasquez S.L."/>
            <person name="Kruys A."/>
            <person name="Hutchinson M.I."/>
            <person name="Powell A.J."/>
            <person name="Barry K."/>
            <person name="Miller A.N."/>
            <person name="Grigoriev I.V."/>
            <person name="Debuchy R."/>
            <person name="Gladieux P."/>
            <person name="Thoren M.H."/>
            <person name="Johannesson H."/>
        </authorList>
    </citation>
    <scope>NUCLEOTIDE SEQUENCE</scope>
    <source>
        <strain evidence="2">CBS 314.62</strain>
    </source>
</reference>
<sequence length="82" mass="9499">MPTRYVGEVVRWVEGVVRMVFFWVINLGKGLVVLLRVINVPWLSLAIIWRAALMVFLSLFQIQSTAFEEFCSKLVYPSKYSS</sequence>
<accession>A0AAE0X469</accession>
<keyword evidence="3" id="KW-1185">Reference proteome</keyword>
<dbReference type="Proteomes" id="UP001270362">
    <property type="component" value="Unassembled WGS sequence"/>
</dbReference>
<proteinExistence type="predicted"/>
<feature type="transmembrane region" description="Helical" evidence="1">
    <location>
        <begin position="42"/>
        <end position="62"/>
    </location>
</feature>
<name>A0AAE0X469_9PEZI</name>
<protein>
    <submittedName>
        <fullName evidence="2">Uncharacterized protein</fullName>
    </submittedName>
</protein>
<reference evidence="2" key="1">
    <citation type="journal article" date="2023" name="Mol. Phylogenet. Evol.">
        <title>Genome-scale phylogeny and comparative genomics of the fungal order Sordariales.</title>
        <authorList>
            <person name="Hensen N."/>
            <person name="Bonometti L."/>
            <person name="Westerberg I."/>
            <person name="Brannstrom I.O."/>
            <person name="Guillou S."/>
            <person name="Cros-Aarteil S."/>
            <person name="Calhoun S."/>
            <person name="Haridas S."/>
            <person name="Kuo A."/>
            <person name="Mondo S."/>
            <person name="Pangilinan J."/>
            <person name="Riley R."/>
            <person name="LaButti K."/>
            <person name="Andreopoulos B."/>
            <person name="Lipzen A."/>
            <person name="Chen C."/>
            <person name="Yan M."/>
            <person name="Daum C."/>
            <person name="Ng V."/>
            <person name="Clum A."/>
            <person name="Steindorff A."/>
            <person name="Ohm R.A."/>
            <person name="Martin F."/>
            <person name="Silar P."/>
            <person name="Natvig D.O."/>
            <person name="Lalanne C."/>
            <person name="Gautier V."/>
            <person name="Ament-Velasquez S.L."/>
            <person name="Kruys A."/>
            <person name="Hutchinson M.I."/>
            <person name="Powell A.J."/>
            <person name="Barry K."/>
            <person name="Miller A.N."/>
            <person name="Grigoriev I.V."/>
            <person name="Debuchy R."/>
            <person name="Gladieux P."/>
            <person name="Hiltunen Thoren M."/>
            <person name="Johannesson H."/>
        </authorList>
    </citation>
    <scope>NUCLEOTIDE SEQUENCE</scope>
    <source>
        <strain evidence="2">CBS 314.62</strain>
    </source>
</reference>
<feature type="transmembrane region" description="Helical" evidence="1">
    <location>
        <begin position="15"/>
        <end position="35"/>
    </location>
</feature>
<keyword evidence="1" id="KW-0472">Membrane</keyword>
<evidence type="ECO:0000313" key="3">
    <source>
        <dbReference type="Proteomes" id="UP001270362"/>
    </source>
</evidence>
<keyword evidence="1" id="KW-1133">Transmembrane helix</keyword>
<organism evidence="2 3">
    <name type="scientific">Podospora appendiculata</name>
    <dbReference type="NCBI Taxonomy" id="314037"/>
    <lineage>
        <taxon>Eukaryota</taxon>
        <taxon>Fungi</taxon>
        <taxon>Dikarya</taxon>
        <taxon>Ascomycota</taxon>
        <taxon>Pezizomycotina</taxon>
        <taxon>Sordariomycetes</taxon>
        <taxon>Sordariomycetidae</taxon>
        <taxon>Sordariales</taxon>
        <taxon>Podosporaceae</taxon>
        <taxon>Podospora</taxon>
    </lineage>
</organism>
<dbReference type="AlphaFoldDB" id="A0AAE0X469"/>
<comment type="caution">
    <text evidence="2">The sequence shown here is derived from an EMBL/GenBank/DDBJ whole genome shotgun (WGS) entry which is preliminary data.</text>
</comment>
<gene>
    <name evidence="2" type="ORF">B0T22DRAFT_464099</name>
</gene>
<keyword evidence="1" id="KW-0812">Transmembrane</keyword>